<dbReference type="EMBL" id="MN740762">
    <property type="protein sequence ID" value="QHS82055.1"/>
    <property type="molecule type" value="Genomic_DNA"/>
</dbReference>
<feature type="domain" description="Fungal lipase-type" evidence="1">
    <location>
        <begin position="163"/>
        <end position="322"/>
    </location>
</feature>
<protein>
    <recommendedName>
        <fullName evidence="1">Fungal lipase-type domain-containing protein</fullName>
    </recommendedName>
</protein>
<organism evidence="2">
    <name type="scientific">viral metagenome</name>
    <dbReference type="NCBI Taxonomy" id="1070528"/>
    <lineage>
        <taxon>unclassified sequences</taxon>
        <taxon>metagenomes</taxon>
        <taxon>organismal metagenomes</taxon>
    </lineage>
</organism>
<dbReference type="PANTHER" id="PTHR45856">
    <property type="entry name" value="ALPHA/BETA-HYDROLASES SUPERFAMILY PROTEIN"/>
    <property type="match status" value="1"/>
</dbReference>
<dbReference type="PANTHER" id="PTHR45856:SF24">
    <property type="entry name" value="FUNGAL LIPASE-LIKE DOMAIN-CONTAINING PROTEIN"/>
    <property type="match status" value="1"/>
</dbReference>
<dbReference type="InterPro" id="IPR002921">
    <property type="entry name" value="Fungal_lipase-type"/>
</dbReference>
<dbReference type="SUPFAM" id="SSF53474">
    <property type="entry name" value="alpha/beta-Hydrolases"/>
    <property type="match status" value="1"/>
</dbReference>
<dbReference type="Gene3D" id="3.40.50.1820">
    <property type="entry name" value="alpha/beta hydrolase"/>
    <property type="match status" value="1"/>
</dbReference>
<dbReference type="InterPro" id="IPR051218">
    <property type="entry name" value="Sec_MonoDiacylglyc_Lipase"/>
</dbReference>
<dbReference type="Pfam" id="PF01764">
    <property type="entry name" value="Lipase_3"/>
    <property type="match status" value="1"/>
</dbReference>
<evidence type="ECO:0000313" key="2">
    <source>
        <dbReference type="EMBL" id="QHS82055.1"/>
    </source>
</evidence>
<dbReference type="InterPro" id="IPR029058">
    <property type="entry name" value="AB_hydrolase_fold"/>
</dbReference>
<evidence type="ECO:0000259" key="1">
    <source>
        <dbReference type="Pfam" id="PF01764"/>
    </source>
</evidence>
<sequence>MFKTFSNLSRKADRYGDLHFLSFYGSTLSRLAYLDDNKFYQNYVSIMGPVIHEKILTAINSVSSDNLQALLDDQTLYGLTGGADDIFSQYEYKYQDKNFLDFVRLKMPQNINIINGESNAKRQFVVQGASPADSTVRYISIGWSNYGEVYVVADKRMPNTILVVFRGTYSAKTAGLYSKPTSIVPLTVCTNKQGEKQQFLYGIFKTTAELIHTIIEATRFLAYDFLGARDANSVKIITAGHSLGGAMCTNFAYLWMNVKKTAPYTDAPYNVLADNIVCLSYGSPRCMSSDVAKKFCSFVAENKILYLRVTTRGDPVPGLPPKTGFQHPCSQEKEMRKKISEDCNNLLNVKSTEHVFYDKDLDCQNYKTRAYLPAIPAHTFYLDILFMRALDIGKFLAGVGISKEVLRTDKGSTVCRLILGENNNYKTIFFDVNEARKAPTNLDGQLEEEIGQEKGIQMTEIKSDVVPGEVIEETKTESIELPKIPNVDPTSVSSEQVLAGGFGGKVAEDIRMTAKAFNLFIIAMKPIIDDNKCPQKGETIDSPFDNNIMPELSCFGGDMAGLAATGGRRTKKRKSIYNIKYTRKNKKGSKKINRKTKKHITRY</sequence>
<name>A0A6C0AS12_9ZZZZ</name>
<accession>A0A6C0AS12</accession>
<proteinExistence type="predicted"/>
<dbReference type="AlphaFoldDB" id="A0A6C0AS12"/>
<reference evidence="2" key="1">
    <citation type="journal article" date="2020" name="Nature">
        <title>Giant virus diversity and host interactions through global metagenomics.</title>
        <authorList>
            <person name="Schulz F."/>
            <person name="Roux S."/>
            <person name="Paez-Espino D."/>
            <person name="Jungbluth S."/>
            <person name="Walsh D.A."/>
            <person name="Denef V.J."/>
            <person name="McMahon K.D."/>
            <person name="Konstantinidis K.T."/>
            <person name="Eloe-Fadrosh E.A."/>
            <person name="Kyrpides N.C."/>
            <person name="Woyke T."/>
        </authorList>
    </citation>
    <scope>NUCLEOTIDE SEQUENCE</scope>
    <source>
        <strain evidence="2">GVMAG-S-1101165-79</strain>
    </source>
</reference>
<dbReference type="GO" id="GO:0006629">
    <property type="term" value="P:lipid metabolic process"/>
    <property type="evidence" value="ECO:0007669"/>
    <property type="project" value="InterPro"/>
</dbReference>